<gene>
    <name evidence="9" type="primary">flgG</name>
    <name evidence="9" type="ORF">H9742_11875</name>
</gene>
<dbReference type="InterPro" id="IPR037925">
    <property type="entry name" value="FlgE/F/G-like"/>
</dbReference>
<dbReference type="Pfam" id="PF22692">
    <property type="entry name" value="LlgE_F_G_D1"/>
    <property type="match status" value="1"/>
</dbReference>
<feature type="domain" description="Flagellar hook protein FlgE/F/G-like D1" evidence="8">
    <location>
        <begin position="95"/>
        <end position="166"/>
    </location>
</feature>
<evidence type="ECO:0000313" key="9">
    <source>
        <dbReference type="EMBL" id="HIW82192.1"/>
    </source>
</evidence>
<comment type="subunit">
    <text evidence="3">The basal body constitutes a major portion of the flagellar organelle and consists of four rings (L,P,S, and M) mounted on a central rod. The rod consists of about 26 subunits of FlgG in the distal portion, and FlgB, FlgC and FlgF are thought to build up the proximal portion of the rod with about 6 subunits each.</text>
</comment>
<evidence type="ECO:0000259" key="7">
    <source>
        <dbReference type="Pfam" id="PF06429"/>
    </source>
</evidence>
<proteinExistence type="inferred from homology"/>
<dbReference type="InterPro" id="IPR010930">
    <property type="entry name" value="Flg_bb/hook_C_dom"/>
</dbReference>
<dbReference type="NCBIfam" id="TIGR02488">
    <property type="entry name" value="flgG_G_neg"/>
    <property type="match status" value="1"/>
</dbReference>
<dbReference type="NCBIfam" id="TIGR03506">
    <property type="entry name" value="FlgEFG_subfam"/>
    <property type="match status" value="2"/>
</dbReference>
<evidence type="ECO:0000256" key="1">
    <source>
        <dbReference type="ARBA" id="ARBA00009677"/>
    </source>
</evidence>
<comment type="caution">
    <text evidence="9">The sequence shown here is derived from an EMBL/GenBank/DDBJ whole genome shotgun (WGS) entry which is preliminary data.</text>
</comment>
<feature type="domain" description="Flagellar basal body rod protein N-terminal" evidence="6">
    <location>
        <begin position="7"/>
        <end position="35"/>
    </location>
</feature>
<organism evidence="9 10">
    <name type="scientific">Candidatus Acetatifactor stercoripullorum</name>
    <dbReference type="NCBI Taxonomy" id="2838414"/>
    <lineage>
        <taxon>Bacteria</taxon>
        <taxon>Bacillati</taxon>
        <taxon>Bacillota</taxon>
        <taxon>Clostridia</taxon>
        <taxon>Lachnospirales</taxon>
        <taxon>Lachnospiraceae</taxon>
        <taxon>Acetatifactor</taxon>
    </lineage>
</organism>
<protein>
    <recommendedName>
        <fullName evidence="2 4">Flagellar basal-body rod protein FlgG</fullName>
    </recommendedName>
</protein>
<comment type="subcellular location">
    <subcellularLocation>
        <location evidence="5">Bacterial flagellum basal body</location>
    </subcellularLocation>
</comment>
<keyword evidence="5" id="KW-0975">Bacterial flagellum</keyword>
<dbReference type="GO" id="GO:0071978">
    <property type="term" value="P:bacterial-type flagellum-dependent swarming motility"/>
    <property type="evidence" value="ECO:0007669"/>
    <property type="project" value="TreeGrafter"/>
</dbReference>
<dbReference type="Pfam" id="PF00460">
    <property type="entry name" value="Flg_bb_rod"/>
    <property type="match status" value="1"/>
</dbReference>
<evidence type="ECO:0000256" key="5">
    <source>
        <dbReference type="RuleBase" id="RU362116"/>
    </source>
</evidence>
<dbReference type="Proteomes" id="UP000824265">
    <property type="component" value="Unassembled WGS sequence"/>
</dbReference>
<dbReference type="PANTHER" id="PTHR30435">
    <property type="entry name" value="FLAGELLAR PROTEIN"/>
    <property type="match status" value="1"/>
</dbReference>
<evidence type="ECO:0000256" key="2">
    <source>
        <dbReference type="ARBA" id="ARBA00017948"/>
    </source>
</evidence>
<dbReference type="PROSITE" id="PS00588">
    <property type="entry name" value="FLAGELLA_BB_ROD"/>
    <property type="match status" value="1"/>
</dbReference>
<dbReference type="SUPFAM" id="SSF117143">
    <property type="entry name" value="Flagellar hook protein flgE"/>
    <property type="match status" value="1"/>
</dbReference>
<dbReference type="AlphaFoldDB" id="A0A9D1R8T4"/>
<feature type="domain" description="Flagellar basal-body/hook protein C-terminal" evidence="7">
    <location>
        <begin position="225"/>
        <end position="269"/>
    </location>
</feature>
<evidence type="ECO:0000259" key="6">
    <source>
        <dbReference type="Pfam" id="PF00460"/>
    </source>
</evidence>
<dbReference type="GO" id="GO:0009426">
    <property type="term" value="C:bacterial-type flagellum basal body, distal rod"/>
    <property type="evidence" value="ECO:0007669"/>
    <property type="project" value="UniProtKB-UniRule"/>
</dbReference>
<dbReference type="PANTHER" id="PTHR30435:SF19">
    <property type="entry name" value="FLAGELLAR BASAL-BODY ROD PROTEIN FLGG"/>
    <property type="match status" value="1"/>
</dbReference>
<dbReference type="Pfam" id="PF06429">
    <property type="entry name" value="Flg_bbr_C"/>
    <property type="match status" value="1"/>
</dbReference>
<evidence type="ECO:0000256" key="4">
    <source>
        <dbReference type="NCBIfam" id="TIGR02488"/>
    </source>
</evidence>
<sequence>MVRSLWTAATGMIAQQTNVDTIANNLANVNTQGYKTQVNEFKSLLYQNIQTETTSANGENKPVGAQVGLGVRNASISSIFTQGNLVASESPTAFAIDGKGFFAVRGEDGNTYYTRNGNLQFTLAANGNMLATTDGLPVLSTAGNPIILGNNYIVSDITVGEDGSLYYPDANENLQPIGITIGVFQFNNPNGLEKMGESLYAVTAASGQAINEATSNIVERSTVIQGYLESSNVQVVDEMVNMIVAQRAYELNSKAITASDEMLQQANNLRR</sequence>
<dbReference type="InterPro" id="IPR053967">
    <property type="entry name" value="LlgE_F_G-like_D1"/>
</dbReference>
<evidence type="ECO:0000256" key="3">
    <source>
        <dbReference type="ARBA" id="ARBA00025933"/>
    </source>
</evidence>
<dbReference type="InterPro" id="IPR019776">
    <property type="entry name" value="Flagellar_basal_body_rod_CS"/>
</dbReference>
<keyword evidence="9" id="KW-0966">Cell projection</keyword>
<evidence type="ECO:0000259" key="8">
    <source>
        <dbReference type="Pfam" id="PF22692"/>
    </source>
</evidence>
<dbReference type="EMBL" id="DXGH01000065">
    <property type="protein sequence ID" value="HIW82192.1"/>
    <property type="molecule type" value="Genomic_DNA"/>
</dbReference>
<evidence type="ECO:0000313" key="10">
    <source>
        <dbReference type="Proteomes" id="UP000824265"/>
    </source>
</evidence>
<comment type="similarity">
    <text evidence="1 5">Belongs to the flagella basal body rod proteins family.</text>
</comment>
<keyword evidence="9" id="KW-0282">Flagellum</keyword>
<dbReference type="InterPro" id="IPR020013">
    <property type="entry name" value="Flagellar_FlgE/F/G"/>
</dbReference>
<accession>A0A9D1R8T4</accession>
<dbReference type="InterPro" id="IPR012834">
    <property type="entry name" value="FlgG_G_neg"/>
</dbReference>
<keyword evidence="9" id="KW-0969">Cilium</keyword>
<name>A0A9D1R8T4_9FIRM</name>
<reference evidence="9" key="1">
    <citation type="journal article" date="2021" name="PeerJ">
        <title>Extensive microbial diversity within the chicken gut microbiome revealed by metagenomics and culture.</title>
        <authorList>
            <person name="Gilroy R."/>
            <person name="Ravi A."/>
            <person name="Getino M."/>
            <person name="Pursley I."/>
            <person name="Horton D.L."/>
            <person name="Alikhan N.F."/>
            <person name="Baker D."/>
            <person name="Gharbi K."/>
            <person name="Hall N."/>
            <person name="Watson M."/>
            <person name="Adriaenssens E.M."/>
            <person name="Foster-Nyarko E."/>
            <person name="Jarju S."/>
            <person name="Secka A."/>
            <person name="Antonio M."/>
            <person name="Oren A."/>
            <person name="Chaudhuri R.R."/>
            <person name="La Ragione R."/>
            <person name="Hildebrand F."/>
            <person name="Pallen M.J."/>
        </authorList>
    </citation>
    <scope>NUCLEOTIDE SEQUENCE</scope>
    <source>
        <strain evidence="9">CHK195-6426</strain>
    </source>
</reference>
<dbReference type="InterPro" id="IPR001444">
    <property type="entry name" value="Flag_bb_rod_N"/>
</dbReference>
<reference evidence="9" key="2">
    <citation type="submission" date="2021-04" db="EMBL/GenBank/DDBJ databases">
        <authorList>
            <person name="Gilroy R."/>
        </authorList>
    </citation>
    <scope>NUCLEOTIDE SEQUENCE</scope>
    <source>
        <strain evidence="9">CHK195-6426</strain>
    </source>
</reference>